<dbReference type="Pfam" id="PF05063">
    <property type="entry name" value="MT-A70"/>
    <property type="match status" value="1"/>
</dbReference>
<dbReference type="GO" id="GO:0032259">
    <property type="term" value="P:methylation"/>
    <property type="evidence" value="ECO:0007669"/>
    <property type="project" value="UniProtKB-KW"/>
</dbReference>
<dbReference type="InterPro" id="IPR007757">
    <property type="entry name" value="MT-A70-like"/>
</dbReference>
<evidence type="ECO:0000256" key="3">
    <source>
        <dbReference type="ARBA" id="ARBA00022691"/>
    </source>
</evidence>
<dbReference type="GO" id="GO:0008168">
    <property type="term" value="F:methyltransferase activity"/>
    <property type="evidence" value="ECO:0007669"/>
    <property type="project" value="UniProtKB-KW"/>
</dbReference>
<keyword evidence="3" id="KW-0949">S-adenosyl-L-methionine</keyword>
<dbReference type="Gene3D" id="6.10.140.530">
    <property type="match status" value="1"/>
</dbReference>
<dbReference type="AlphaFoldDB" id="A0A5C7EGS8"/>
<evidence type="ECO:0000313" key="6">
    <source>
        <dbReference type="EMBL" id="TXF10513.1"/>
    </source>
</evidence>
<keyword evidence="7" id="KW-1185">Reference proteome</keyword>
<organism evidence="6 7">
    <name type="scientific">Pelomicrobium methylotrophicum</name>
    <dbReference type="NCBI Taxonomy" id="2602750"/>
    <lineage>
        <taxon>Bacteria</taxon>
        <taxon>Pseudomonadati</taxon>
        <taxon>Pseudomonadota</taxon>
        <taxon>Hydrogenophilia</taxon>
        <taxon>Hydrogenophilia incertae sedis</taxon>
        <taxon>Pelomicrobium</taxon>
    </lineage>
</organism>
<dbReference type="InterPro" id="IPR005114">
    <property type="entry name" value="Helicase_assoc"/>
</dbReference>
<gene>
    <name evidence="6" type="ORF">FR698_14940</name>
</gene>
<proteinExistence type="inferred from homology"/>
<dbReference type="InterPro" id="IPR029063">
    <property type="entry name" value="SAM-dependent_MTases_sf"/>
</dbReference>
<dbReference type="Gene3D" id="3.40.50.150">
    <property type="entry name" value="Vaccinia Virus protein VP39"/>
    <property type="match status" value="1"/>
</dbReference>
<protein>
    <recommendedName>
        <fullName evidence="5">Helicase-associated domain-containing protein</fullName>
    </recommendedName>
</protein>
<dbReference type="PANTHER" id="PTHR12829">
    <property type="entry name" value="N6-ADENOSINE-METHYLTRANSFERASE"/>
    <property type="match status" value="1"/>
</dbReference>
<evidence type="ECO:0000259" key="5">
    <source>
        <dbReference type="Pfam" id="PF03457"/>
    </source>
</evidence>
<feature type="domain" description="Helicase-associated" evidence="5">
    <location>
        <begin position="24"/>
        <end position="82"/>
    </location>
</feature>
<dbReference type="InParanoid" id="A0A5C7EGS8"/>
<evidence type="ECO:0000313" key="7">
    <source>
        <dbReference type="Proteomes" id="UP000321201"/>
    </source>
</evidence>
<dbReference type="OrthoDB" id="6258822at2"/>
<dbReference type="Pfam" id="PF03457">
    <property type="entry name" value="HA"/>
    <property type="match status" value="1"/>
</dbReference>
<dbReference type="PROSITE" id="PS51143">
    <property type="entry name" value="MT_A70"/>
    <property type="match status" value="1"/>
</dbReference>
<name>A0A5C7EGS8_9PROT</name>
<accession>A0A5C7EGS8</accession>
<dbReference type="EMBL" id="VPFL01000028">
    <property type="protein sequence ID" value="TXF10513.1"/>
    <property type="molecule type" value="Genomic_DNA"/>
</dbReference>
<reference evidence="6 7" key="1">
    <citation type="submission" date="2019-08" db="EMBL/GenBank/DDBJ databases">
        <title>Pelomicrobium methylotrophicum gen. nov., sp. nov. a moderately thermophilic, facultatively anaerobic, lithoautotrophic and methylotrophic bacterium isolated from a terrestrial mud volcano.</title>
        <authorList>
            <person name="Slobodkina G.B."/>
            <person name="Merkel A.Y."/>
            <person name="Slobodkin A.I."/>
        </authorList>
    </citation>
    <scope>NUCLEOTIDE SEQUENCE [LARGE SCALE GENOMIC DNA]</scope>
    <source>
        <strain evidence="6 7">SM250</strain>
    </source>
</reference>
<dbReference type="PANTHER" id="PTHR12829:SF7">
    <property type="entry name" value="N6-ADENOSINE-METHYLTRANSFERASE CATALYTIC SUBUNIT"/>
    <property type="match status" value="1"/>
</dbReference>
<evidence type="ECO:0000256" key="1">
    <source>
        <dbReference type="ARBA" id="ARBA00022603"/>
    </source>
</evidence>
<evidence type="ECO:0000256" key="4">
    <source>
        <dbReference type="PROSITE-ProRule" id="PRU00489"/>
    </source>
</evidence>
<comment type="caution">
    <text evidence="6">The sequence shown here is derived from an EMBL/GenBank/DDBJ whole genome shotgun (WGS) entry which is preliminary data.</text>
</comment>
<keyword evidence="1" id="KW-0489">Methyltransferase</keyword>
<dbReference type="Proteomes" id="UP000321201">
    <property type="component" value="Unassembled WGS sequence"/>
</dbReference>
<sequence>MADMITSETVQSDRSGFRLRDAVEEKLEELAAFKAEHGHVTVPVRNPDKSLNPLGQWLNRCCSEWRKGKLRPAIARRLEEIGGEEILRRVGLSGKRAGPSRPGEICGSLEDLVAAGRTFRCIYADPPWRYENRATRAAAERHYPTMSDEEIARLPVARLAAQDAWLHLWTTNGHLEVALSIMRAWGFEFKSQFVWVKPQIGLGNYWRIAHEILLLGRRGTPQWRARDLRSWGEFPRRKHSAKPEEVRAMIERACDGPYLELFGRRVAPGWTVWGNQIETDLFSEPVSARSQPSLE</sequence>
<keyword evidence="2" id="KW-0808">Transferase</keyword>
<comment type="similarity">
    <text evidence="4">Belongs to the MT-A70-like family.</text>
</comment>
<evidence type="ECO:0000256" key="2">
    <source>
        <dbReference type="ARBA" id="ARBA00022679"/>
    </source>
</evidence>
<dbReference type="SUPFAM" id="SSF53335">
    <property type="entry name" value="S-adenosyl-L-methionine-dependent methyltransferases"/>
    <property type="match status" value="1"/>
</dbReference>